<dbReference type="Proteomes" id="UP000003598">
    <property type="component" value="Unassembled WGS sequence"/>
</dbReference>
<evidence type="ECO:0008006" key="3">
    <source>
        <dbReference type="Google" id="ProtNLM"/>
    </source>
</evidence>
<evidence type="ECO:0000313" key="2">
    <source>
        <dbReference type="Proteomes" id="UP000003598"/>
    </source>
</evidence>
<dbReference type="eggNOG" id="ENOG502ZFUJ">
    <property type="taxonomic scope" value="Bacteria"/>
</dbReference>
<dbReference type="PATRIC" id="fig|762968.3.peg.1664"/>
<sequence length="406" mass="45298">MTLHIFNPENDLALACPSPHFIPPASARQMADDLSALPVWWAMRGDAVCVASVEEARRWAEEAGGICPEVKWVGRDGLPSDADVAPWGWSPLMVQRLLTGGADRSRLPDEARLARYRELSNRRRAVDMLAYLCGPGSDLGQKWRDRLCGVSYYCTGEQEIIRRMRQYPETLLKAPWSGSGKGLRLGRGGYVPPLSGWCGRQLREQGGVIVEPVYNKVSDFALEFYADGAGGVRYTGLSVFLTTARGTYAGNWVASEEDKVRWLTDRIPLLLWQMLKTAVTHYLADWLGNGYNGHLGVDMMLCRVPGFEYLCVHPCVEINLRRTMGQVSVDLASFLAPSSEARFVIDYEKEAGRLWSEHCRCEEAHPLCLREGKLLQGYLPLVPVTPSAHYRAALWGSPKGRRSPVV</sequence>
<protein>
    <recommendedName>
        <fullName evidence="3">ATP-grasp domain-containing protein</fullName>
    </recommendedName>
</protein>
<dbReference type="EMBL" id="AFFY01000022">
    <property type="protein sequence ID" value="EHH00625.1"/>
    <property type="molecule type" value="Genomic_DNA"/>
</dbReference>
<proteinExistence type="predicted"/>
<organism evidence="1 2">
    <name type="scientific">Paraprevotella clara YIT 11840</name>
    <dbReference type="NCBI Taxonomy" id="762968"/>
    <lineage>
        <taxon>Bacteria</taxon>
        <taxon>Pseudomonadati</taxon>
        <taxon>Bacteroidota</taxon>
        <taxon>Bacteroidia</taxon>
        <taxon>Bacteroidales</taxon>
        <taxon>Prevotellaceae</taxon>
        <taxon>Paraprevotella</taxon>
    </lineage>
</organism>
<gene>
    <name evidence="1" type="ORF">HMPREF9441_01862</name>
</gene>
<dbReference type="HOGENOM" id="CLU_059540_0_0_10"/>
<dbReference type="OrthoDB" id="5291617at2"/>
<dbReference type="GeneID" id="93557348"/>
<keyword evidence="2" id="KW-1185">Reference proteome</keyword>
<dbReference type="AlphaFoldDB" id="G5SR72"/>
<evidence type="ECO:0000313" key="1">
    <source>
        <dbReference type="EMBL" id="EHH00625.1"/>
    </source>
</evidence>
<reference evidence="1 2" key="1">
    <citation type="submission" date="2011-03" db="EMBL/GenBank/DDBJ databases">
        <authorList>
            <person name="Weinstock G."/>
            <person name="Sodergren E."/>
            <person name="Clifton S."/>
            <person name="Fulton L."/>
            <person name="Fulton B."/>
            <person name="Courtney L."/>
            <person name="Fronick C."/>
            <person name="Harrison M."/>
            <person name="Strong C."/>
            <person name="Farmer C."/>
            <person name="Delahaunty K."/>
            <person name="Markovic C."/>
            <person name="Hall O."/>
            <person name="Minx P."/>
            <person name="Tomlinson C."/>
            <person name="Mitreva M."/>
            <person name="Hou S."/>
            <person name="Chen J."/>
            <person name="Wollam A."/>
            <person name="Pepin K.H."/>
            <person name="Johnson M."/>
            <person name="Bhonagiri V."/>
            <person name="Zhang X."/>
            <person name="Suruliraj S."/>
            <person name="Warren W."/>
            <person name="Chinwalla A."/>
            <person name="Mardis E.R."/>
            <person name="Wilson R.K."/>
        </authorList>
    </citation>
    <scope>NUCLEOTIDE SEQUENCE [LARGE SCALE GENOMIC DNA]</scope>
    <source>
        <strain evidence="1 2">YIT 11840</strain>
    </source>
</reference>
<accession>G5SR72</accession>
<dbReference type="STRING" id="762968.HMPREF9441_01862"/>
<comment type="caution">
    <text evidence="1">The sequence shown here is derived from an EMBL/GenBank/DDBJ whole genome shotgun (WGS) entry which is preliminary data.</text>
</comment>
<dbReference type="RefSeq" id="WP_008620027.1">
    <property type="nucleotide sequence ID" value="NZ_JH376597.1"/>
</dbReference>
<name>G5SR72_9BACT</name>